<evidence type="ECO:0000313" key="2">
    <source>
        <dbReference type="Proteomes" id="UP001227268"/>
    </source>
</evidence>
<evidence type="ECO:0000313" key="1">
    <source>
        <dbReference type="EMBL" id="KAJ9104487.1"/>
    </source>
</evidence>
<dbReference type="EMBL" id="JASBWT010000005">
    <property type="protein sequence ID" value="KAJ9104487.1"/>
    <property type="molecule type" value="Genomic_DNA"/>
</dbReference>
<proteinExistence type="predicted"/>
<gene>
    <name evidence="1" type="primary">CPR2</name>
    <name evidence="1" type="ORF">QFC21_001983</name>
</gene>
<keyword evidence="1" id="KW-0413">Isomerase</keyword>
<accession>A0ACC2W052</accession>
<protein>
    <submittedName>
        <fullName evidence="1">Peptidyl-prolyl cis-trans isomerase B</fullName>
    </submittedName>
</protein>
<reference evidence="1" key="1">
    <citation type="submission" date="2023-04" db="EMBL/GenBank/DDBJ databases">
        <title>Draft Genome sequencing of Naganishia species isolated from polar environments using Oxford Nanopore Technology.</title>
        <authorList>
            <person name="Leo P."/>
            <person name="Venkateswaran K."/>
        </authorList>
    </citation>
    <scope>NUCLEOTIDE SEQUENCE</scope>
    <source>
        <strain evidence="1">MNA-CCFEE 5423</strain>
    </source>
</reference>
<organism evidence="1 2">
    <name type="scientific">Naganishia friedmannii</name>
    <dbReference type="NCBI Taxonomy" id="89922"/>
    <lineage>
        <taxon>Eukaryota</taxon>
        <taxon>Fungi</taxon>
        <taxon>Dikarya</taxon>
        <taxon>Basidiomycota</taxon>
        <taxon>Agaricomycotina</taxon>
        <taxon>Tremellomycetes</taxon>
        <taxon>Filobasidiales</taxon>
        <taxon>Filobasidiaceae</taxon>
        <taxon>Naganishia</taxon>
    </lineage>
</organism>
<keyword evidence="2" id="KW-1185">Reference proteome</keyword>
<sequence length="301" mass="32849">MFFKSASPVRLLAALALAFVAIVAFSASHVEAVKGPVITNKVYFDIEHGGKPMGRIVMGLYGKTVPKTAETADGEELGFGYKGSSFHRIIKNFMIQGGDFTRGDGTGGKSIYGAKFPDENFKLKHTTPYKLSMANSGKDTNGSQFFITTVVTSWLDGRHVVFGEILEGKEIVDAIEDVPKGRGDAPVEKVTIADAGELPLELEYDNEGNQEDDEISIIPDVIVPVVDKTEEIIETSIKAYIISSLSTYLFLGFVFLLCPVALAMYFGKFPTGSRWLANAFGREGSKDMERGNYETVNKTQV</sequence>
<comment type="caution">
    <text evidence="1">The sequence shown here is derived from an EMBL/GenBank/DDBJ whole genome shotgun (WGS) entry which is preliminary data.</text>
</comment>
<dbReference type="Proteomes" id="UP001227268">
    <property type="component" value="Unassembled WGS sequence"/>
</dbReference>
<name>A0ACC2W052_9TREE</name>